<comment type="subcellular location">
    <subcellularLocation>
        <location evidence="1">Endoplasmic reticulum membrane</location>
        <topology evidence="1">Multi-pass membrane protein</topology>
    </subcellularLocation>
</comment>
<evidence type="ECO:0000256" key="10">
    <source>
        <dbReference type="SAM" id="Phobius"/>
    </source>
</evidence>
<dbReference type="Proteomes" id="UP001174208">
    <property type="component" value="Unassembled WGS sequence"/>
</dbReference>
<feature type="transmembrane region" description="Helical" evidence="10">
    <location>
        <begin position="346"/>
        <end position="366"/>
    </location>
</feature>
<feature type="transmembrane region" description="Helical" evidence="10">
    <location>
        <begin position="174"/>
        <end position="193"/>
    </location>
</feature>
<feature type="transmembrane region" description="Helical" evidence="10">
    <location>
        <begin position="245"/>
        <end position="268"/>
    </location>
</feature>
<evidence type="ECO:0000256" key="7">
    <source>
        <dbReference type="ARBA" id="ARBA00022824"/>
    </source>
</evidence>
<keyword evidence="12" id="KW-1185">Reference proteome</keyword>
<evidence type="ECO:0000256" key="1">
    <source>
        <dbReference type="ARBA" id="ARBA00004477"/>
    </source>
</evidence>
<evidence type="ECO:0000313" key="11">
    <source>
        <dbReference type="EMBL" id="MDN4614814.1"/>
    </source>
</evidence>
<dbReference type="PANTHER" id="PTHR12468">
    <property type="entry name" value="GPI MANNOSYLTRANSFERASE 2"/>
    <property type="match status" value="1"/>
</dbReference>
<dbReference type="PANTHER" id="PTHR12468:SF2">
    <property type="entry name" value="GPI MANNOSYLTRANSFERASE 2"/>
    <property type="match status" value="1"/>
</dbReference>
<evidence type="ECO:0008006" key="13">
    <source>
        <dbReference type="Google" id="ProtNLM"/>
    </source>
</evidence>
<evidence type="ECO:0000256" key="6">
    <source>
        <dbReference type="ARBA" id="ARBA00022692"/>
    </source>
</evidence>
<comment type="caution">
    <text evidence="11">The sequence shown here is derived from an EMBL/GenBank/DDBJ whole genome shotgun (WGS) entry which is preliminary data.</text>
</comment>
<evidence type="ECO:0000256" key="2">
    <source>
        <dbReference type="ARBA" id="ARBA00004687"/>
    </source>
</evidence>
<keyword evidence="3" id="KW-0337">GPI-anchor biosynthesis</keyword>
<keyword evidence="5" id="KW-0808">Transferase</keyword>
<gene>
    <name evidence="11" type="ORF">P5G50_10140</name>
</gene>
<feature type="transmembrane region" description="Helical" evidence="10">
    <location>
        <begin position="386"/>
        <end position="409"/>
    </location>
</feature>
<evidence type="ECO:0000256" key="3">
    <source>
        <dbReference type="ARBA" id="ARBA00022502"/>
    </source>
</evidence>
<feature type="transmembrane region" description="Helical" evidence="10">
    <location>
        <begin position="280"/>
        <end position="300"/>
    </location>
</feature>
<accession>A0ABT8KBH4</accession>
<feature type="transmembrane region" description="Helical" evidence="10">
    <location>
        <begin position="27"/>
        <end position="51"/>
    </location>
</feature>
<feature type="transmembrane region" description="Helical" evidence="10">
    <location>
        <begin position="123"/>
        <end position="142"/>
    </location>
</feature>
<keyword evidence="4" id="KW-0328">Glycosyltransferase</keyword>
<name>A0ABT8KBH4_9MICO</name>
<keyword evidence="7" id="KW-0256">Endoplasmic reticulum</keyword>
<proteinExistence type="predicted"/>
<organism evidence="11 12">
    <name type="scientific">Leifsonia williamsii</name>
    <dbReference type="NCBI Taxonomy" id="3035919"/>
    <lineage>
        <taxon>Bacteria</taxon>
        <taxon>Bacillati</taxon>
        <taxon>Actinomycetota</taxon>
        <taxon>Actinomycetes</taxon>
        <taxon>Micrococcales</taxon>
        <taxon>Microbacteriaceae</taxon>
        <taxon>Leifsonia</taxon>
    </lineage>
</organism>
<evidence type="ECO:0000256" key="5">
    <source>
        <dbReference type="ARBA" id="ARBA00022679"/>
    </source>
</evidence>
<comment type="pathway">
    <text evidence="2">Glycolipid biosynthesis; glycosylphosphatidylinositol-anchor biosynthesis.</text>
</comment>
<dbReference type="InterPro" id="IPR007315">
    <property type="entry name" value="PIG-V/Gpi18"/>
</dbReference>
<evidence type="ECO:0000256" key="9">
    <source>
        <dbReference type="ARBA" id="ARBA00023136"/>
    </source>
</evidence>
<keyword evidence="6 10" id="KW-0812">Transmembrane</keyword>
<evidence type="ECO:0000256" key="8">
    <source>
        <dbReference type="ARBA" id="ARBA00022989"/>
    </source>
</evidence>
<sequence length="417" mass="45753">MPGSPVPASTDAGAPATELRAPWWRLWWVRVLAVFAASRVATTVILLIFAANQGQNPWTGPKPDYFSYATIWDGLWYNIVAVSGYPSVLPYTDGVHVGENAWAFMPGYPAVVDAVMFLTRLPWSPAAVLVSLACAAGAALVFYRLMLRVGLPASTSLFAVALFCVSPVSPLFQVAYAEALYLLLLATSLLLLVERRYVVLFPVVLAMAFTRPSGLAFALALAMHVVYRWLRVRRGVEPFPVRERVLSVGLTVFSGLAGLAWPAIAAVATGSWTAYTDTELAWRAPYIGYTHLVPFASWFQGADWWATVMLGVPGWIGVIALVLLVAIYAVLLFSPAVKRLGPDIRFWVAAYSLYLFAVFFPQSSTFRLLMPLFPLLGAVALPRNRWYRVGMVVLFLALQVGWIAICWGVDGADWSPP</sequence>
<evidence type="ECO:0000256" key="4">
    <source>
        <dbReference type="ARBA" id="ARBA00022676"/>
    </source>
</evidence>
<evidence type="ECO:0000313" key="12">
    <source>
        <dbReference type="Proteomes" id="UP001174208"/>
    </source>
</evidence>
<dbReference type="EMBL" id="JAROCF010000001">
    <property type="protein sequence ID" value="MDN4614814.1"/>
    <property type="molecule type" value="Genomic_DNA"/>
</dbReference>
<reference evidence="11" key="1">
    <citation type="submission" date="2023-06" db="EMBL/GenBank/DDBJ databases">
        <title>MT1 and MT2 Draft Genomes of Novel Species.</title>
        <authorList>
            <person name="Venkateswaran K."/>
        </authorList>
    </citation>
    <scope>NUCLEOTIDE SEQUENCE</scope>
    <source>
        <strain evidence="11">F6_8S_P_1B</strain>
    </source>
</reference>
<keyword evidence="8 10" id="KW-1133">Transmembrane helix</keyword>
<dbReference type="RefSeq" id="WP_301212917.1">
    <property type="nucleotide sequence ID" value="NZ_JAROCF010000001.1"/>
</dbReference>
<feature type="transmembrane region" description="Helical" evidence="10">
    <location>
        <begin position="200"/>
        <end position="225"/>
    </location>
</feature>
<feature type="transmembrane region" description="Helical" evidence="10">
    <location>
        <begin position="312"/>
        <end position="334"/>
    </location>
</feature>
<keyword evidence="9 10" id="KW-0472">Membrane</keyword>
<protein>
    <recommendedName>
        <fullName evidence="13">Mannosyltransferase (PIG-V)</fullName>
    </recommendedName>
</protein>